<dbReference type="NCBIfam" id="TIGR00488">
    <property type="entry name" value="bis(5'-nucleosyl)-tetraphosphatase (symmetrical) YqeK"/>
    <property type="match status" value="1"/>
</dbReference>
<dbReference type="InterPro" id="IPR006675">
    <property type="entry name" value="HDIG_dom"/>
</dbReference>
<dbReference type="NCBIfam" id="TIGR00277">
    <property type="entry name" value="HDIG"/>
    <property type="match status" value="1"/>
</dbReference>
<dbReference type="InterPro" id="IPR003607">
    <property type="entry name" value="HD/PDEase_dom"/>
</dbReference>
<dbReference type="GO" id="GO:0008803">
    <property type="term" value="F:bis(5'-nucleosyl)-tetraphosphatase (symmetrical) activity"/>
    <property type="evidence" value="ECO:0007669"/>
    <property type="project" value="UniProtKB-EC"/>
</dbReference>
<keyword evidence="5" id="KW-0408">Iron</keyword>
<organism evidence="8">
    <name type="scientific">Companilactobacillus formosensis</name>
    <dbReference type="NCBI Taxonomy" id="1617889"/>
    <lineage>
        <taxon>Bacteria</taxon>
        <taxon>Bacillati</taxon>
        <taxon>Bacillota</taxon>
        <taxon>Bacilli</taxon>
        <taxon>Lactobacillales</taxon>
        <taxon>Lactobacillaceae</taxon>
        <taxon>Companilactobacillus</taxon>
    </lineage>
</organism>
<keyword evidence="4" id="KW-0378">Hydrolase</keyword>
<dbReference type="AlphaFoldDB" id="A0A2P4R7T0"/>
<reference evidence="8" key="1">
    <citation type="submission" date="2018-01" db="EMBL/GenBank/DDBJ databases">
        <title>Genome sequnecing of Lactobacillus formosensis KACC 18721.</title>
        <authorList>
            <person name="Kim S.-J."/>
            <person name="Heo J."/>
        </authorList>
    </citation>
    <scope>NUCLEOTIDE SEQUENCE</scope>
    <source>
        <strain evidence="8">KACC 18721</strain>
    </source>
</reference>
<dbReference type="CDD" id="cd00077">
    <property type="entry name" value="HDc"/>
    <property type="match status" value="1"/>
</dbReference>
<comment type="caution">
    <text evidence="8">The sequence shown here is derived from an EMBL/GenBank/DDBJ whole genome shotgun (WGS) entry which is preliminary data.</text>
</comment>
<dbReference type="Gene3D" id="1.10.3210.10">
    <property type="entry name" value="Hypothetical protein af1432"/>
    <property type="match status" value="1"/>
</dbReference>
<dbReference type="Pfam" id="PF01966">
    <property type="entry name" value="HD"/>
    <property type="match status" value="1"/>
</dbReference>
<keyword evidence="3" id="KW-0547">Nucleotide-binding</keyword>
<dbReference type="InterPro" id="IPR006674">
    <property type="entry name" value="HD_domain"/>
</dbReference>
<feature type="domain" description="HD" evidence="7">
    <location>
        <begin position="30"/>
        <end position="142"/>
    </location>
</feature>
<keyword evidence="2" id="KW-0479">Metal-binding</keyword>
<protein>
    <recommendedName>
        <fullName evidence="1">bis(5'-nucleosyl)-tetraphosphatase (symmetrical)</fullName>
        <ecNumber evidence="1">3.6.1.41</ecNumber>
    </recommendedName>
</protein>
<dbReference type="EC" id="3.6.1.41" evidence="1"/>
<evidence type="ECO:0000256" key="1">
    <source>
        <dbReference type="ARBA" id="ARBA00012506"/>
    </source>
</evidence>
<dbReference type="GO" id="GO:0046872">
    <property type="term" value="F:metal ion binding"/>
    <property type="evidence" value="ECO:0007669"/>
    <property type="project" value="UniProtKB-KW"/>
</dbReference>
<evidence type="ECO:0000256" key="4">
    <source>
        <dbReference type="ARBA" id="ARBA00022801"/>
    </source>
</evidence>
<evidence type="ECO:0000256" key="3">
    <source>
        <dbReference type="ARBA" id="ARBA00022741"/>
    </source>
</evidence>
<evidence type="ECO:0000259" key="7">
    <source>
        <dbReference type="PROSITE" id="PS51831"/>
    </source>
</evidence>
<dbReference type="InterPro" id="IPR051094">
    <property type="entry name" value="Diverse_Catalytic_Enzymes"/>
</dbReference>
<dbReference type="SUPFAM" id="SSF109604">
    <property type="entry name" value="HD-domain/PDEase-like"/>
    <property type="match status" value="1"/>
</dbReference>
<sequence length="201" mass="23123">MTDFNYEGIKSDLNRDEIVERLHDTLSEFRYTHCLRVEKVCRGLAAEYNGDVDRAGLAGLLHDYAKERSDQEFIDVIKNKHLNPKLLNYNNAIWHGIVGAEIIKDELGIYDEDVLNAIRRHTVGAASEMTQVDKCVFVGDFIEPKRDFPGIKEARKCAEESLDKAVAYELKHSIQHLIENNRNIYPATFTSYNYWITKGDL</sequence>
<comment type="catalytic activity">
    <reaction evidence="6">
        <text>P(1),P(4)-bis(5'-adenosyl) tetraphosphate + H2O = 2 ADP + 2 H(+)</text>
        <dbReference type="Rhea" id="RHEA:24252"/>
        <dbReference type="ChEBI" id="CHEBI:15377"/>
        <dbReference type="ChEBI" id="CHEBI:15378"/>
        <dbReference type="ChEBI" id="CHEBI:58141"/>
        <dbReference type="ChEBI" id="CHEBI:456216"/>
        <dbReference type="EC" id="3.6.1.41"/>
    </reaction>
</comment>
<dbReference type="SMART" id="SM00471">
    <property type="entry name" value="HDc"/>
    <property type="match status" value="1"/>
</dbReference>
<evidence type="ECO:0000256" key="5">
    <source>
        <dbReference type="ARBA" id="ARBA00023004"/>
    </source>
</evidence>
<dbReference type="GO" id="GO:0000166">
    <property type="term" value="F:nucleotide binding"/>
    <property type="evidence" value="ECO:0007669"/>
    <property type="project" value="UniProtKB-KW"/>
</dbReference>
<dbReference type="EMBL" id="PPWZ01000022">
    <property type="protein sequence ID" value="POH37322.1"/>
    <property type="molecule type" value="Genomic_DNA"/>
</dbReference>
<gene>
    <name evidence="8" type="ORF">C2R26_03625</name>
</gene>
<evidence type="ECO:0000256" key="6">
    <source>
        <dbReference type="ARBA" id="ARBA00049417"/>
    </source>
</evidence>
<dbReference type="PANTHER" id="PTHR35795">
    <property type="entry name" value="SLR1885 PROTEIN"/>
    <property type="match status" value="1"/>
</dbReference>
<dbReference type="PANTHER" id="PTHR35795:SF1">
    <property type="entry name" value="BIS(5'-NUCLEOSYL)-TETRAPHOSPHATASE, SYMMETRICAL"/>
    <property type="match status" value="1"/>
</dbReference>
<dbReference type="PROSITE" id="PS51831">
    <property type="entry name" value="HD"/>
    <property type="match status" value="1"/>
</dbReference>
<evidence type="ECO:0000256" key="2">
    <source>
        <dbReference type="ARBA" id="ARBA00022723"/>
    </source>
</evidence>
<dbReference type="InterPro" id="IPR005249">
    <property type="entry name" value="YqeK"/>
</dbReference>
<proteinExistence type="predicted"/>
<name>A0A2P4R7T0_9LACO</name>
<accession>A0A2P4R7T0</accession>
<evidence type="ECO:0000313" key="8">
    <source>
        <dbReference type="EMBL" id="POH37322.1"/>
    </source>
</evidence>